<sequence>MWKYPFDKSSLMSQMCNSKAAACLENHLITIVRKALFIAQNLAPISSACAIHNFVNHLSEALGQMLIMIQCYFKMIYMMNEKNLSCLVSIPARVGSSLMAGCIANAPFIIHCSPLIMKCGSGTNTYMLMATRCNWKNQFLKDLLLLTNHKADTSLPLARPLEVVDEELSQTIQVMEDMQDEEMAGHHYQRHV</sequence>
<accession>A0A915II06</accession>
<evidence type="ECO:0000313" key="2">
    <source>
        <dbReference type="WBParaSite" id="nRc.2.0.1.t13478-RA"/>
    </source>
</evidence>
<organism evidence="1 2">
    <name type="scientific">Romanomermis culicivorax</name>
    <name type="common">Nematode worm</name>
    <dbReference type="NCBI Taxonomy" id="13658"/>
    <lineage>
        <taxon>Eukaryota</taxon>
        <taxon>Metazoa</taxon>
        <taxon>Ecdysozoa</taxon>
        <taxon>Nematoda</taxon>
        <taxon>Enoplea</taxon>
        <taxon>Dorylaimia</taxon>
        <taxon>Mermithida</taxon>
        <taxon>Mermithoidea</taxon>
        <taxon>Mermithidae</taxon>
        <taxon>Romanomermis</taxon>
    </lineage>
</organism>
<keyword evidence="1" id="KW-1185">Reference proteome</keyword>
<protein>
    <submittedName>
        <fullName evidence="2">Uncharacterized protein</fullName>
    </submittedName>
</protein>
<reference evidence="2" key="1">
    <citation type="submission" date="2022-11" db="UniProtKB">
        <authorList>
            <consortium name="WormBaseParasite"/>
        </authorList>
    </citation>
    <scope>IDENTIFICATION</scope>
</reference>
<dbReference type="WBParaSite" id="nRc.2.0.1.t13478-RA">
    <property type="protein sequence ID" value="nRc.2.0.1.t13478-RA"/>
    <property type="gene ID" value="nRc.2.0.1.g13478"/>
</dbReference>
<name>A0A915II06_ROMCU</name>
<dbReference type="Proteomes" id="UP000887565">
    <property type="component" value="Unplaced"/>
</dbReference>
<proteinExistence type="predicted"/>
<dbReference type="AlphaFoldDB" id="A0A915II06"/>
<evidence type="ECO:0000313" key="1">
    <source>
        <dbReference type="Proteomes" id="UP000887565"/>
    </source>
</evidence>